<dbReference type="RefSeq" id="WP_251743162.1">
    <property type="nucleotide sequence ID" value="NZ_JBHUOJ010000021.1"/>
</dbReference>
<protein>
    <recommendedName>
        <fullName evidence="4">DUF2268 domain-containing protein</fullName>
    </recommendedName>
</protein>
<sequence length="435" mass="50476">MKKIIIILFIILFQKSIIAQNNENIVTSDIDNFWTTYDRINSTNDSITKNKILQTEYIDKASSGLKAMIQARRYTPEQYIYAINNYPLFWNSIREKTKNIHSYSNEIEKGIKSLKLIYPDLKPAKVYFTIGVFRSNGTTVDNKVLIGSEMALTDSTVIVSEFPESLNYFKDYIATNPIQNLPFLNVHEYIHTQQNTTIGNSLLAQTVIEGVAEYVATLALNIDSPNPQISFGEKNEESIKEAFSKEMFSPHFNNWLWNDSNNKFKMRDLAYYVGYSIAKNFYLKSNEKNEAVKEMIELDYADQEELMRFVNQSEYFQKGLEKYEKDFNSNRPIIKEILPFDNGCQQVDPKTEKITINFSSIMDDRFRGFDYGPLGEENVLRVQEFLGFSEDKKSVSIKVELEPNKRYQLTLSNRFRDTDGIPIEPFLIDITTKSD</sequence>
<reference evidence="3" key="1">
    <citation type="journal article" date="2019" name="Int. J. Syst. Evol. Microbiol.">
        <title>The Global Catalogue of Microorganisms (GCM) 10K type strain sequencing project: providing services to taxonomists for standard genome sequencing and annotation.</title>
        <authorList>
            <consortium name="The Broad Institute Genomics Platform"/>
            <consortium name="The Broad Institute Genome Sequencing Center for Infectious Disease"/>
            <person name="Wu L."/>
            <person name="Ma J."/>
        </authorList>
    </citation>
    <scope>NUCLEOTIDE SEQUENCE [LARGE SCALE GENOMIC DNA]</scope>
    <source>
        <strain evidence="3">KCTC 52925</strain>
    </source>
</reference>
<name>A0ABW5X4T6_9FLAO</name>
<keyword evidence="1" id="KW-0732">Signal</keyword>
<evidence type="ECO:0000313" key="3">
    <source>
        <dbReference type="Proteomes" id="UP001597438"/>
    </source>
</evidence>
<evidence type="ECO:0008006" key="4">
    <source>
        <dbReference type="Google" id="ProtNLM"/>
    </source>
</evidence>
<evidence type="ECO:0000313" key="2">
    <source>
        <dbReference type="EMBL" id="MFD2833538.1"/>
    </source>
</evidence>
<accession>A0ABW5X4T6</accession>
<evidence type="ECO:0000256" key="1">
    <source>
        <dbReference type="SAM" id="SignalP"/>
    </source>
</evidence>
<dbReference type="Proteomes" id="UP001597438">
    <property type="component" value="Unassembled WGS sequence"/>
</dbReference>
<gene>
    <name evidence="2" type="ORF">ACFSYS_09585</name>
</gene>
<comment type="caution">
    <text evidence="2">The sequence shown here is derived from an EMBL/GenBank/DDBJ whole genome shotgun (WGS) entry which is preliminary data.</text>
</comment>
<keyword evidence="3" id="KW-1185">Reference proteome</keyword>
<feature type="chain" id="PRO_5047306106" description="DUF2268 domain-containing protein" evidence="1">
    <location>
        <begin position="20"/>
        <end position="435"/>
    </location>
</feature>
<organism evidence="2 3">
    <name type="scientific">Christiangramia antarctica</name>
    <dbReference type="NCBI Taxonomy" id="2058158"/>
    <lineage>
        <taxon>Bacteria</taxon>
        <taxon>Pseudomonadati</taxon>
        <taxon>Bacteroidota</taxon>
        <taxon>Flavobacteriia</taxon>
        <taxon>Flavobacteriales</taxon>
        <taxon>Flavobacteriaceae</taxon>
        <taxon>Christiangramia</taxon>
    </lineage>
</organism>
<feature type="signal peptide" evidence="1">
    <location>
        <begin position="1"/>
        <end position="19"/>
    </location>
</feature>
<proteinExistence type="predicted"/>
<dbReference type="EMBL" id="JBHUOJ010000021">
    <property type="protein sequence ID" value="MFD2833538.1"/>
    <property type="molecule type" value="Genomic_DNA"/>
</dbReference>